<name>A0A3E4Z731_9BACT</name>
<dbReference type="Proteomes" id="UP000260814">
    <property type="component" value="Unassembled WGS sequence"/>
</dbReference>
<dbReference type="AlphaFoldDB" id="A0A3E4Z731"/>
<evidence type="ECO:0000313" key="1">
    <source>
        <dbReference type="EMBL" id="RGM90323.1"/>
    </source>
</evidence>
<organism evidence="1 2">
    <name type="scientific">Phocaeicola plebeius</name>
    <dbReference type="NCBI Taxonomy" id="310297"/>
    <lineage>
        <taxon>Bacteria</taxon>
        <taxon>Pseudomonadati</taxon>
        <taxon>Bacteroidota</taxon>
        <taxon>Bacteroidia</taxon>
        <taxon>Bacteroidales</taxon>
        <taxon>Bacteroidaceae</taxon>
        <taxon>Phocaeicola</taxon>
    </lineage>
</organism>
<protein>
    <submittedName>
        <fullName evidence="1">Uncharacterized protein</fullName>
    </submittedName>
</protein>
<proteinExistence type="predicted"/>
<sequence length="138" mass="16257">MKVWCRSRVRWERENLYLLPSGDFTDDQGRLHRREGHTAYVTLEDAISAIRMVEEKFLSDKETELQRLESENYLLHKAREISGEVTDIEKNKCITYEKTLEEKLKEVKMDYIFGKITLEEAIKIINGENSLCQPQSSE</sequence>
<comment type="caution">
    <text evidence="1">The sequence shown here is derived from an EMBL/GenBank/DDBJ whole genome shotgun (WGS) entry which is preliminary data.</text>
</comment>
<accession>A0A3E4Z731</accession>
<reference evidence="1 2" key="1">
    <citation type="submission" date="2018-08" db="EMBL/GenBank/DDBJ databases">
        <title>A genome reference for cultivated species of the human gut microbiota.</title>
        <authorList>
            <person name="Zou Y."/>
            <person name="Xue W."/>
            <person name="Luo G."/>
        </authorList>
    </citation>
    <scope>NUCLEOTIDE SEQUENCE [LARGE SCALE GENOMIC DNA]</scope>
    <source>
        <strain evidence="1 2">OM06-2</strain>
    </source>
</reference>
<evidence type="ECO:0000313" key="2">
    <source>
        <dbReference type="Proteomes" id="UP000260814"/>
    </source>
</evidence>
<dbReference type="EMBL" id="QSTW01000013">
    <property type="protein sequence ID" value="RGM90323.1"/>
    <property type="molecule type" value="Genomic_DNA"/>
</dbReference>
<gene>
    <name evidence="1" type="ORF">DXB87_10510</name>
</gene>